<feature type="compositionally biased region" description="Pro residues" evidence="1">
    <location>
        <begin position="388"/>
        <end position="405"/>
    </location>
</feature>
<dbReference type="SUPFAM" id="SSF82171">
    <property type="entry name" value="DPP6 N-terminal domain-like"/>
    <property type="match status" value="1"/>
</dbReference>
<evidence type="ECO:0000256" key="1">
    <source>
        <dbReference type="SAM" id="MobiDB-lite"/>
    </source>
</evidence>
<comment type="caution">
    <text evidence="2">The sequence shown here is derived from an EMBL/GenBank/DDBJ whole genome shotgun (WGS) entry which is preliminary data.</text>
</comment>
<reference evidence="2" key="1">
    <citation type="submission" date="2022-06" db="EMBL/GenBank/DDBJ databases">
        <title>Draft genome sequence of Streptomyces sp. RB6PN25 isolated from peat swamp forest in Thailand.</title>
        <authorList>
            <person name="Duangmal K."/>
            <person name="Klaysubun C."/>
        </authorList>
    </citation>
    <scope>NUCLEOTIDE SEQUENCE</scope>
    <source>
        <strain evidence="2">RB6PN25</strain>
    </source>
</reference>
<dbReference type="Proteomes" id="UP001057702">
    <property type="component" value="Unassembled WGS sequence"/>
</dbReference>
<protein>
    <submittedName>
        <fullName evidence="2">Uncharacterized protein</fullName>
    </submittedName>
</protein>
<sequence>MPEVTEDMTACAIETGTQIDTDGAPASGTAVIDGAEAEPKASVVPGARVTRRSGFSIAVDGSYAACLADAGDGCWYPERWTLDGPEPYTVPLPGNQPEEADSQPLPLPDGRVLIRRRVADRHDLALLYPTGPGTGELRVGFLYGEEVRLLPPLATGSAYALTYADGISSVWLVHGGPGLEKLAEIEGRCTGGVWLDREGRTLALDRELDGRTKAVAVDLAGGVSTPLLQITDDSDDRVLLADPDSGLLLVRSNAPGTERLGWGVLGSRRPVRFPESLRAEGAQGAAGAEGAEDAAGAEDTVITPVSVQPGQLLMPESCAVALRIDGPGGTVPALWRPDGPAPVRVSAPQGWLAGAVTWSPRGTLRLPYATPECPCGLADVEPVVPLVPPEPTTAPAVPPAEPKGPGPGSGWRKRRALPRVLPLQQAPLAVQP</sequence>
<keyword evidence="3" id="KW-1185">Reference proteome</keyword>
<evidence type="ECO:0000313" key="2">
    <source>
        <dbReference type="EMBL" id="MCQ4082149.1"/>
    </source>
</evidence>
<organism evidence="2 3">
    <name type="scientific">Streptomyces humicola</name>
    <dbReference type="NCBI Taxonomy" id="2953240"/>
    <lineage>
        <taxon>Bacteria</taxon>
        <taxon>Bacillati</taxon>
        <taxon>Actinomycetota</taxon>
        <taxon>Actinomycetes</taxon>
        <taxon>Kitasatosporales</taxon>
        <taxon>Streptomycetaceae</taxon>
        <taxon>Streptomyces</taxon>
    </lineage>
</organism>
<name>A0ABT1PWY4_9ACTN</name>
<dbReference type="EMBL" id="JANFNG010000011">
    <property type="protein sequence ID" value="MCQ4082149.1"/>
    <property type="molecule type" value="Genomic_DNA"/>
</dbReference>
<feature type="region of interest" description="Disordered" evidence="1">
    <location>
        <begin position="86"/>
        <end position="107"/>
    </location>
</feature>
<evidence type="ECO:0000313" key="3">
    <source>
        <dbReference type="Proteomes" id="UP001057702"/>
    </source>
</evidence>
<feature type="region of interest" description="Disordered" evidence="1">
    <location>
        <begin position="388"/>
        <end position="432"/>
    </location>
</feature>
<proteinExistence type="predicted"/>
<gene>
    <name evidence="2" type="ORF">NGB36_16410</name>
</gene>
<accession>A0ABT1PWY4</accession>